<dbReference type="Gene3D" id="2.120.10.30">
    <property type="entry name" value="TolB, C-terminal domain"/>
    <property type="match status" value="1"/>
</dbReference>
<dbReference type="InterPro" id="IPR011042">
    <property type="entry name" value="6-blade_b-propeller_TolB-like"/>
</dbReference>
<proteinExistence type="inferred from homology"/>
<comment type="caution">
    <text evidence="3">The sequence shown here is derived from an EMBL/GenBank/DDBJ whole genome shotgun (WGS) entry which is preliminary data.</text>
</comment>
<dbReference type="SUPFAM" id="SSF63829">
    <property type="entry name" value="Calcium-dependent phosphotriesterase"/>
    <property type="match status" value="1"/>
</dbReference>
<sequence>MAYGGKMQARLIETIDVSNTLGEGVLFRPSDSTVWWSDIQQSKLYCMQWPSLKIEIFEAPQRICSFSFIEGRDDILLVAFETGMALYAPETGQLNWLSQMFERGSGVRMNDGRTDAAGRFWVGSLVERPLEEGEAPSAQLYCTNAHGECASKKQGVHISNGLCWAPDNQTLYFADSPTGIIQRASFDLATGNVGVFEDLYHVEGGFPDGAITDASGMYLSAIWGGSCVLEIDPTGQKRDEINLPASQITCLALGGERGNIMFVTSAKDGLETDASGACVEAKAGSLFILETDKMTTPSRRASIAQNKLATIGLEM</sequence>
<reference evidence="4" key="1">
    <citation type="journal article" date="2019" name="Int. J. Syst. Evol. Microbiol.">
        <title>The Global Catalogue of Microorganisms (GCM) 10K type strain sequencing project: providing services to taxonomists for standard genome sequencing and annotation.</title>
        <authorList>
            <consortium name="The Broad Institute Genomics Platform"/>
            <consortium name="The Broad Institute Genome Sequencing Center for Infectious Disease"/>
            <person name="Wu L."/>
            <person name="Ma J."/>
        </authorList>
    </citation>
    <scope>NUCLEOTIDE SEQUENCE [LARGE SCALE GENOMIC DNA]</scope>
    <source>
        <strain evidence="4">CCUG 51308</strain>
    </source>
</reference>
<dbReference type="InterPro" id="IPR013658">
    <property type="entry name" value="SGL"/>
</dbReference>
<evidence type="ECO:0000259" key="2">
    <source>
        <dbReference type="Pfam" id="PF08450"/>
    </source>
</evidence>
<dbReference type="PANTHER" id="PTHR10907">
    <property type="entry name" value="REGUCALCIN"/>
    <property type="match status" value="1"/>
</dbReference>
<gene>
    <name evidence="3" type="ORF">ACFQS8_15730</name>
</gene>
<dbReference type="InterPro" id="IPR005511">
    <property type="entry name" value="SMP-30"/>
</dbReference>
<dbReference type="GO" id="GO:0016787">
    <property type="term" value="F:hydrolase activity"/>
    <property type="evidence" value="ECO:0007669"/>
    <property type="project" value="UniProtKB-KW"/>
</dbReference>
<dbReference type="Pfam" id="PF08450">
    <property type="entry name" value="SGL"/>
    <property type="match status" value="1"/>
</dbReference>
<feature type="domain" description="SMP-30/Gluconolactonase/LRE-like region" evidence="2">
    <location>
        <begin position="21"/>
        <end position="266"/>
    </location>
</feature>
<protein>
    <submittedName>
        <fullName evidence="3">SMP-30/gluconolactonase/LRE family protein</fullName>
        <ecNumber evidence="3">3.1.1.99</ecNumber>
    </submittedName>
</protein>
<keyword evidence="3" id="KW-0378">Hydrolase</keyword>
<dbReference type="RefSeq" id="WP_382169159.1">
    <property type="nucleotide sequence ID" value="NZ_JBHTBR010000009.1"/>
</dbReference>
<name>A0ABW2IQ22_9PROT</name>
<dbReference type="EMBL" id="JBHTBR010000009">
    <property type="protein sequence ID" value="MFC7293072.1"/>
    <property type="molecule type" value="Genomic_DNA"/>
</dbReference>
<dbReference type="PANTHER" id="PTHR10907:SF47">
    <property type="entry name" value="REGUCALCIN"/>
    <property type="match status" value="1"/>
</dbReference>
<evidence type="ECO:0000256" key="1">
    <source>
        <dbReference type="ARBA" id="ARBA00008853"/>
    </source>
</evidence>
<evidence type="ECO:0000313" key="3">
    <source>
        <dbReference type="EMBL" id="MFC7293072.1"/>
    </source>
</evidence>
<evidence type="ECO:0000313" key="4">
    <source>
        <dbReference type="Proteomes" id="UP001596492"/>
    </source>
</evidence>
<dbReference type="PRINTS" id="PR01790">
    <property type="entry name" value="SMP30FAMILY"/>
</dbReference>
<dbReference type="Proteomes" id="UP001596492">
    <property type="component" value="Unassembled WGS sequence"/>
</dbReference>
<organism evidence="3 4">
    <name type="scientific">Hirschia litorea</name>
    <dbReference type="NCBI Taxonomy" id="1199156"/>
    <lineage>
        <taxon>Bacteria</taxon>
        <taxon>Pseudomonadati</taxon>
        <taxon>Pseudomonadota</taxon>
        <taxon>Alphaproteobacteria</taxon>
        <taxon>Hyphomonadales</taxon>
        <taxon>Hyphomonadaceae</taxon>
        <taxon>Hirschia</taxon>
    </lineage>
</organism>
<accession>A0ABW2IQ22</accession>
<dbReference type="EC" id="3.1.1.99" evidence="3"/>
<keyword evidence="4" id="KW-1185">Reference proteome</keyword>
<comment type="similarity">
    <text evidence="1">Belongs to the SMP-30/CGR1 family.</text>
</comment>